<evidence type="ECO:0000313" key="3">
    <source>
        <dbReference type="Proteomes" id="UP000287651"/>
    </source>
</evidence>
<accession>A0A426Y5A3</accession>
<keyword evidence="1" id="KW-1133">Transmembrane helix</keyword>
<dbReference type="AlphaFoldDB" id="A0A426Y5A3"/>
<proteinExistence type="predicted"/>
<evidence type="ECO:0000256" key="1">
    <source>
        <dbReference type="SAM" id="Phobius"/>
    </source>
</evidence>
<dbReference type="EMBL" id="AMZH03014843">
    <property type="protein sequence ID" value="RRT46959.1"/>
    <property type="molecule type" value="Genomic_DNA"/>
</dbReference>
<dbReference type="Proteomes" id="UP000287651">
    <property type="component" value="Unassembled WGS sequence"/>
</dbReference>
<protein>
    <submittedName>
        <fullName evidence="2">Uncharacterized protein</fullName>
    </submittedName>
</protein>
<keyword evidence="1" id="KW-0472">Membrane</keyword>
<feature type="transmembrane region" description="Helical" evidence="1">
    <location>
        <begin position="72"/>
        <end position="92"/>
    </location>
</feature>
<sequence>MSFLEWSILSSVSATKPYKSTHHCYCGSSKACLSLSLAPTPQVPLCGCPVLELLNTSSKKAGKVLWLKRLSLSPTAVIISICIASSFITVSLPSRKVKKEREFLGVLFRTVKHTKQYMRLRSRLASFAHRREKVGEDMELFRATHLRNTANAAKEGCVGVIDVKL</sequence>
<name>A0A426Y5A3_ENSVE</name>
<comment type="caution">
    <text evidence="2">The sequence shown here is derived from an EMBL/GenBank/DDBJ whole genome shotgun (WGS) entry which is preliminary data.</text>
</comment>
<gene>
    <name evidence="2" type="ORF">B296_00028264</name>
</gene>
<organism evidence="2 3">
    <name type="scientific">Ensete ventricosum</name>
    <name type="common">Abyssinian banana</name>
    <name type="synonym">Musa ensete</name>
    <dbReference type="NCBI Taxonomy" id="4639"/>
    <lineage>
        <taxon>Eukaryota</taxon>
        <taxon>Viridiplantae</taxon>
        <taxon>Streptophyta</taxon>
        <taxon>Embryophyta</taxon>
        <taxon>Tracheophyta</taxon>
        <taxon>Spermatophyta</taxon>
        <taxon>Magnoliopsida</taxon>
        <taxon>Liliopsida</taxon>
        <taxon>Zingiberales</taxon>
        <taxon>Musaceae</taxon>
        <taxon>Ensete</taxon>
    </lineage>
</organism>
<keyword evidence="1" id="KW-0812">Transmembrane</keyword>
<reference evidence="2 3" key="1">
    <citation type="journal article" date="2014" name="Agronomy (Basel)">
        <title>A Draft Genome Sequence for Ensete ventricosum, the Drought-Tolerant Tree Against Hunger.</title>
        <authorList>
            <person name="Harrison J."/>
            <person name="Moore K.A."/>
            <person name="Paszkiewicz K."/>
            <person name="Jones T."/>
            <person name="Grant M."/>
            <person name="Ambacheew D."/>
            <person name="Muzemil S."/>
            <person name="Studholme D.J."/>
        </authorList>
    </citation>
    <scope>NUCLEOTIDE SEQUENCE [LARGE SCALE GENOMIC DNA]</scope>
</reference>
<evidence type="ECO:0000313" key="2">
    <source>
        <dbReference type="EMBL" id="RRT46959.1"/>
    </source>
</evidence>